<name>A0AAF0DH80_9EURO</name>
<dbReference type="GO" id="GO:0008270">
    <property type="term" value="F:zinc ion binding"/>
    <property type="evidence" value="ECO:0007669"/>
    <property type="project" value="InterPro"/>
</dbReference>
<feature type="domain" description="Xylanolytic transcriptional activator regulatory" evidence="8">
    <location>
        <begin position="199"/>
        <end position="321"/>
    </location>
</feature>
<dbReference type="CDD" id="cd12148">
    <property type="entry name" value="fungal_TF_MHR"/>
    <property type="match status" value="1"/>
</dbReference>
<feature type="compositionally biased region" description="Polar residues" evidence="7">
    <location>
        <begin position="48"/>
        <end position="60"/>
    </location>
</feature>
<keyword evidence="1" id="KW-0479">Metal-binding</keyword>
<feature type="region of interest" description="Disordered" evidence="7">
    <location>
        <begin position="34"/>
        <end position="60"/>
    </location>
</feature>
<reference evidence="9" key="1">
    <citation type="submission" date="2023-03" db="EMBL/GenBank/DDBJ databases">
        <title>Emydomyces testavorans Genome Sequence.</title>
        <authorList>
            <person name="Hoyer L."/>
        </authorList>
    </citation>
    <scope>NUCLEOTIDE SEQUENCE</scope>
    <source>
        <strain evidence="9">16-2883</strain>
    </source>
</reference>
<dbReference type="Pfam" id="PF04082">
    <property type="entry name" value="Fungal_trans"/>
    <property type="match status" value="1"/>
</dbReference>
<feature type="region of interest" description="Disordered" evidence="7">
    <location>
        <begin position="1"/>
        <end position="22"/>
    </location>
</feature>
<proteinExistence type="predicted"/>
<dbReference type="AlphaFoldDB" id="A0AAF0DH80"/>
<gene>
    <name evidence="9" type="ORF">PRK78_003985</name>
</gene>
<organism evidence="9 10">
    <name type="scientific">Emydomyces testavorans</name>
    <dbReference type="NCBI Taxonomy" id="2070801"/>
    <lineage>
        <taxon>Eukaryota</taxon>
        <taxon>Fungi</taxon>
        <taxon>Dikarya</taxon>
        <taxon>Ascomycota</taxon>
        <taxon>Pezizomycotina</taxon>
        <taxon>Eurotiomycetes</taxon>
        <taxon>Eurotiomycetidae</taxon>
        <taxon>Onygenales</taxon>
        <taxon>Nannizziopsiaceae</taxon>
        <taxon>Emydomyces</taxon>
    </lineage>
</organism>
<dbReference type="PANTHER" id="PTHR31313:SF79">
    <property type="entry name" value="C6 FINGER DOMAIN-CONTAINING PROTEIN"/>
    <property type="match status" value="1"/>
</dbReference>
<evidence type="ECO:0000256" key="1">
    <source>
        <dbReference type="ARBA" id="ARBA00022723"/>
    </source>
</evidence>
<keyword evidence="10" id="KW-1185">Reference proteome</keyword>
<evidence type="ECO:0000256" key="7">
    <source>
        <dbReference type="SAM" id="MobiDB-lite"/>
    </source>
</evidence>
<accession>A0AAF0DH80</accession>
<dbReference type="PANTHER" id="PTHR31313">
    <property type="entry name" value="TY1 ENHANCER ACTIVATOR"/>
    <property type="match status" value="1"/>
</dbReference>
<evidence type="ECO:0000256" key="6">
    <source>
        <dbReference type="ARBA" id="ARBA00023242"/>
    </source>
</evidence>
<dbReference type="InterPro" id="IPR051615">
    <property type="entry name" value="Transcr_Regulatory_Elem"/>
</dbReference>
<evidence type="ECO:0000256" key="3">
    <source>
        <dbReference type="ARBA" id="ARBA00023015"/>
    </source>
</evidence>
<sequence length="788" mass="88340">MQSNHNVGHFHEFPSQISDGLKPIKGEDAQVAQPQPYLGHPEHPHQFTPDSASSQGNLFQQPFNYDQPSVHLNGYIPLNTNLVQPVVPSGQVVIPTPSPSVCSLSSIPISSRKMESSQSLGVVEPTINGLADFFGLLKIDESGIAQYIKQQRRAESLATPTIPSQGNEALPTAYTESSGVVVIPEELMPCEDEANRLFKIFFDHIHPYIPVVHRSDFYRQWKADKAAISPLLLETIFACAGMISEDHNQGIRWLALANTHEPAFLGAPQISTIQALLLLLKAREAVSKNGYYYRSWQLVKTMISMAKDLGLHEHHGHHTDGKPCGMDLVECLIRTRIWQTLLVVEVLIGVPQGLSDFGVDPETVETRIACNTTGLDAYETERSRQYAYFVRVSLNIRRFIDAYKQTKKQDDWTKDPRFTDSLDESITDLPADLQVVLPAGGSAPWLSSHFMGNLNLHYHLSVILQHRPQLTDSRRDLSYDSWKLHMSRCYSSAKLIWHIQEAIISSYGLSSLGYVQRGIRFTVYCILTCLMTALTSPDKEFNSDAGLYFSRHMRLLERCNEKWHLPEIQAQFDAVRSALSADMDKPFELKSSVVVPPASTHTAPTPKPRLLPLETQGNVLEHNQDNVDHTSPATIFPAQILNEPDGMSATSPPMTFEMLPSIIDMDSSFHVYPDDSINNWDPTRLVTQWDLELSPSGSLSPTSSLASVVTPNRNVVDYRFPIQFPSTPVSPFQNEMPYCTYDFEAPLLATTTQDWNNDVSHIYTAQGLKRKWEGTDTLLEEPIMATET</sequence>
<keyword evidence="4" id="KW-0238">DNA-binding</keyword>
<protein>
    <recommendedName>
        <fullName evidence="8">Xylanolytic transcriptional activator regulatory domain-containing protein</fullName>
    </recommendedName>
</protein>
<keyword evidence="2" id="KW-0862">Zinc</keyword>
<keyword evidence="3" id="KW-0805">Transcription regulation</keyword>
<keyword evidence="6" id="KW-0539">Nucleus</keyword>
<dbReference type="InterPro" id="IPR007219">
    <property type="entry name" value="XnlR_reg_dom"/>
</dbReference>
<evidence type="ECO:0000256" key="5">
    <source>
        <dbReference type="ARBA" id="ARBA00023163"/>
    </source>
</evidence>
<evidence type="ECO:0000256" key="4">
    <source>
        <dbReference type="ARBA" id="ARBA00023125"/>
    </source>
</evidence>
<evidence type="ECO:0000256" key="2">
    <source>
        <dbReference type="ARBA" id="ARBA00022833"/>
    </source>
</evidence>
<evidence type="ECO:0000313" key="9">
    <source>
        <dbReference type="EMBL" id="WEW58517.1"/>
    </source>
</evidence>
<dbReference type="EMBL" id="CP120628">
    <property type="protein sequence ID" value="WEW58517.1"/>
    <property type="molecule type" value="Genomic_DNA"/>
</dbReference>
<evidence type="ECO:0000259" key="8">
    <source>
        <dbReference type="Pfam" id="PF04082"/>
    </source>
</evidence>
<evidence type="ECO:0000313" key="10">
    <source>
        <dbReference type="Proteomes" id="UP001219355"/>
    </source>
</evidence>
<dbReference type="GO" id="GO:0006351">
    <property type="term" value="P:DNA-templated transcription"/>
    <property type="evidence" value="ECO:0007669"/>
    <property type="project" value="InterPro"/>
</dbReference>
<dbReference type="Proteomes" id="UP001219355">
    <property type="component" value="Chromosome 2"/>
</dbReference>
<dbReference type="GO" id="GO:0003677">
    <property type="term" value="F:DNA binding"/>
    <property type="evidence" value="ECO:0007669"/>
    <property type="project" value="UniProtKB-KW"/>
</dbReference>
<keyword evidence="5" id="KW-0804">Transcription</keyword>